<proteinExistence type="predicted"/>
<reference evidence="2 3" key="1">
    <citation type="submission" date="2016-10" db="EMBL/GenBank/DDBJ databases">
        <authorList>
            <person name="de Groot N.N."/>
        </authorList>
    </citation>
    <scope>NUCLEOTIDE SEQUENCE [LARGE SCALE GENOMIC DNA]</scope>
    <source>
        <strain evidence="2 3">DSM 23553</strain>
    </source>
</reference>
<dbReference type="EMBL" id="FNUG01000001">
    <property type="protein sequence ID" value="SEE33703.1"/>
    <property type="molecule type" value="Genomic_DNA"/>
</dbReference>
<protein>
    <submittedName>
        <fullName evidence="2">Uncharacterized protein</fullName>
    </submittedName>
</protein>
<evidence type="ECO:0000313" key="3">
    <source>
        <dbReference type="Proteomes" id="UP000199448"/>
    </source>
</evidence>
<keyword evidence="1" id="KW-0812">Transmembrane</keyword>
<sequence>MKIFIYSLLVIAVALIIYNFTFVDFANPLAGDSATALIGILASSCVVVLMVILLMSRAISEKAGE</sequence>
<keyword evidence="3" id="KW-1185">Reference proteome</keyword>
<organism evidence="2 3">
    <name type="scientific">Salinimicrobium catena</name>
    <dbReference type="NCBI Taxonomy" id="390640"/>
    <lineage>
        <taxon>Bacteria</taxon>
        <taxon>Pseudomonadati</taxon>
        <taxon>Bacteroidota</taxon>
        <taxon>Flavobacteriia</taxon>
        <taxon>Flavobacteriales</taxon>
        <taxon>Flavobacteriaceae</taxon>
        <taxon>Salinimicrobium</taxon>
    </lineage>
</organism>
<accession>A0A1H5I097</accession>
<gene>
    <name evidence="2" type="ORF">SAMN04488034_101294</name>
</gene>
<dbReference type="RefSeq" id="WP_093111023.1">
    <property type="nucleotide sequence ID" value="NZ_FNGG01000001.1"/>
</dbReference>
<dbReference type="STRING" id="390640.SAMN04488034_101294"/>
<evidence type="ECO:0000313" key="2">
    <source>
        <dbReference type="EMBL" id="SEE33703.1"/>
    </source>
</evidence>
<dbReference type="OrthoDB" id="1453319at2"/>
<feature type="transmembrane region" description="Helical" evidence="1">
    <location>
        <begin position="34"/>
        <end position="55"/>
    </location>
</feature>
<dbReference type="AlphaFoldDB" id="A0A1H5I097"/>
<feature type="transmembrane region" description="Helical" evidence="1">
    <location>
        <begin position="5"/>
        <end position="22"/>
    </location>
</feature>
<name>A0A1H5I097_9FLAO</name>
<keyword evidence="1" id="KW-0472">Membrane</keyword>
<evidence type="ECO:0000256" key="1">
    <source>
        <dbReference type="SAM" id="Phobius"/>
    </source>
</evidence>
<keyword evidence="1" id="KW-1133">Transmembrane helix</keyword>
<dbReference type="Proteomes" id="UP000199448">
    <property type="component" value="Unassembled WGS sequence"/>
</dbReference>